<reference evidence="2 3" key="1">
    <citation type="submission" date="2019-10" db="EMBL/GenBank/DDBJ databases">
        <authorList>
            <person name="Nie G."/>
            <person name="Ming H."/>
            <person name="Yi B."/>
        </authorList>
    </citation>
    <scope>NUCLEOTIDE SEQUENCE [LARGE SCALE GENOMIC DNA]</scope>
    <source>
        <strain evidence="2 3">CFH 90414</strain>
    </source>
</reference>
<protein>
    <submittedName>
        <fullName evidence="2">Uncharacterized protein</fullName>
    </submittedName>
</protein>
<dbReference type="RefSeq" id="WP_153683588.1">
    <property type="nucleotide sequence ID" value="NZ_WJIF01000002.1"/>
</dbReference>
<dbReference type="Proteomes" id="UP000431080">
    <property type="component" value="Unassembled WGS sequence"/>
</dbReference>
<organism evidence="2 3">
    <name type="scientific">Agromyces agglutinans</name>
    <dbReference type="NCBI Taxonomy" id="2662258"/>
    <lineage>
        <taxon>Bacteria</taxon>
        <taxon>Bacillati</taxon>
        <taxon>Actinomycetota</taxon>
        <taxon>Actinomycetes</taxon>
        <taxon>Micrococcales</taxon>
        <taxon>Microbacteriaceae</taxon>
        <taxon>Agromyces</taxon>
    </lineage>
</organism>
<comment type="caution">
    <text evidence="2">The sequence shown here is derived from an EMBL/GenBank/DDBJ whole genome shotgun (WGS) entry which is preliminary data.</text>
</comment>
<gene>
    <name evidence="2" type="ORF">GE115_04470</name>
</gene>
<evidence type="ECO:0000256" key="1">
    <source>
        <dbReference type="SAM" id="SignalP"/>
    </source>
</evidence>
<accession>A0A6I2F0Z8</accession>
<keyword evidence="1" id="KW-0732">Signal</keyword>
<proteinExistence type="predicted"/>
<evidence type="ECO:0000313" key="2">
    <source>
        <dbReference type="EMBL" id="MRG59125.1"/>
    </source>
</evidence>
<dbReference type="EMBL" id="WJIF01000002">
    <property type="protein sequence ID" value="MRG59125.1"/>
    <property type="molecule type" value="Genomic_DNA"/>
</dbReference>
<sequence length="198" mass="21440">MQRSTRFTAVAAALAAAALAMVPIPASAAPNALVEHWDEASSGLAQEDFGPGWCEDVVDFEVAYELQESGNAVFRRRGDGNYAGQSTHHFTGRFTNTETGRYVTISSSGINKDQDVTDNGDGTVTITVHDQGHTLIKSDHGKNIVSIGRQYSYFVVVDHNGTPGDYSDDTLEFESDPTKVVGNDHAWDFCEILADHTV</sequence>
<feature type="chain" id="PRO_5026252818" evidence="1">
    <location>
        <begin position="29"/>
        <end position="198"/>
    </location>
</feature>
<dbReference type="AlphaFoldDB" id="A0A6I2F0Z8"/>
<feature type="signal peptide" evidence="1">
    <location>
        <begin position="1"/>
        <end position="28"/>
    </location>
</feature>
<keyword evidence="3" id="KW-1185">Reference proteome</keyword>
<evidence type="ECO:0000313" key="3">
    <source>
        <dbReference type="Proteomes" id="UP000431080"/>
    </source>
</evidence>
<name>A0A6I2F0Z8_9MICO</name>